<comment type="subcellular location">
    <subcellularLocation>
        <location evidence="1">Periplasm</location>
    </subcellularLocation>
</comment>
<gene>
    <name evidence="12" type="ORF">KCG34_00625</name>
</gene>
<dbReference type="InterPro" id="IPR041489">
    <property type="entry name" value="PDZ_6"/>
</dbReference>
<dbReference type="Pfam" id="PF13365">
    <property type="entry name" value="Trypsin_2"/>
    <property type="match status" value="1"/>
</dbReference>
<evidence type="ECO:0000256" key="6">
    <source>
        <dbReference type="ARBA" id="ARBA00022801"/>
    </source>
</evidence>
<keyword evidence="13" id="KW-1185">Reference proteome</keyword>
<dbReference type="Pfam" id="PF13180">
    <property type="entry name" value="PDZ_2"/>
    <property type="match status" value="1"/>
</dbReference>
<dbReference type="GO" id="GO:0042597">
    <property type="term" value="C:periplasmic space"/>
    <property type="evidence" value="ECO:0007669"/>
    <property type="project" value="UniProtKB-SubCell"/>
</dbReference>
<evidence type="ECO:0000256" key="9">
    <source>
        <dbReference type="PIRSR" id="PIRSR611782-2"/>
    </source>
</evidence>
<evidence type="ECO:0000256" key="7">
    <source>
        <dbReference type="ARBA" id="ARBA00022825"/>
    </source>
</evidence>
<evidence type="ECO:0000256" key="1">
    <source>
        <dbReference type="ARBA" id="ARBA00004418"/>
    </source>
</evidence>
<feature type="binding site" evidence="9">
    <location>
        <position position="116"/>
    </location>
    <ligand>
        <name>substrate</name>
    </ligand>
</feature>
<dbReference type="InterPro" id="IPR036034">
    <property type="entry name" value="PDZ_sf"/>
</dbReference>
<dbReference type="KEGG" id="caul:KCG34_00625"/>
<dbReference type="Pfam" id="PF17820">
    <property type="entry name" value="PDZ_6"/>
    <property type="match status" value="1"/>
</dbReference>
<feature type="domain" description="PDZ" evidence="11">
    <location>
        <begin position="266"/>
        <end position="359"/>
    </location>
</feature>
<keyword evidence="7" id="KW-0720">Serine protease</keyword>
<name>A0A975G0P0_9CAUL</name>
<dbReference type="Proteomes" id="UP000676409">
    <property type="component" value="Chromosome"/>
</dbReference>
<dbReference type="InterPro" id="IPR001478">
    <property type="entry name" value="PDZ"/>
</dbReference>
<feature type="active site" description="Charge relay system" evidence="8">
    <location>
        <position position="116"/>
    </location>
</feature>
<feature type="active site" description="Charge relay system" evidence="8">
    <location>
        <position position="222"/>
    </location>
</feature>
<dbReference type="EMBL" id="CP073078">
    <property type="protein sequence ID" value="QUD88434.1"/>
    <property type="molecule type" value="Genomic_DNA"/>
</dbReference>
<evidence type="ECO:0000256" key="8">
    <source>
        <dbReference type="PIRSR" id="PIRSR611782-1"/>
    </source>
</evidence>
<organism evidence="12 13">
    <name type="scientific">Phenylobacterium montanum</name>
    <dbReference type="NCBI Taxonomy" id="2823693"/>
    <lineage>
        <taxon>Bacteria</taxon>
        <taxon>Pseudomonadati</taxon>
        <taxon>Pseudomonadota</taxon>
        <taxon>Alphaproteobacteria</taxon>
        <taxon>Caulobacterales</taxon>
        <taxon>Caulobacteraceae</taxon>
        <taxon>Phenylobacterium</taxon>
    </lineage>
</organism>
<dbReference type="SUPFAM" id="SSF50494">
    <property type="entry name" value="Trypsin-like serine proteases"/>
    <property type="match status" value="1"/>
</dbReference>
<proteinExistence type="predicted"/>
<dbReference type="InterPro" id="IPR009003">
    <property type="entry name" value="Peptidase_S1_PA"/>
</dbReference>
<evidence type="ECO:0000256" key="3">
    <source>
        <dbReference type="ARBA" id="ARBA00022729"/>
    </source>
</evidence>
<dbReference type="PANTHER" id="PTHR43343:SF3">
    <property type="entry name" value="PROTEASE DO-LIKE 8, CHLOROPLASTIC"/>
    <property type="match status" value="1"/>
</dbReference>
<feature type="binding site" evidence="9">
    <location>
        <position position="146"/>
    </location>
    <ligand>
        <name>substrate</name>
    </ligand>
</feature>
<evidence type="ECO:0000313" key="12">
    <source>
        <dbReference type="EMBL" id="QUD88434.1"/>
    </source>
</evidence>
<evidence type="ECO:0000313" key="13">
    <source>
        <dbReference type="Proteomes" id="UP000676409"/>
    </source>
</evidence>
<feature type="binding site" evidence="9">
    <location>
        <begin position="220"/>
        <end position="222"/>
    </location>
    <ligand>
        <name>substrate</name>
    </ligand>
</feature>
<evidence type="ECO:0000256" key="2">
    <source>
        <dbReference type="ARBA" id="ARBA00022670"/>
    </source>
</evidence>
<dbReference type="AlphaFoldDB" id="A0A975G0P0"/>
<keyword evidence="6" id="KW-0378">Hydrolase</keyword>
<dbReference type="InterPro" id="IPR001940">
    <property type="entry name" value="Peptidase_S1C"/>
</dbReference>
<dbReference type="PANTHER" id="PTHR43343">
    <property type="entry name" value="PEPTIDASE S12"/>
    <property type="match status" value="1"/>
</dbReference>
<keyword evidence="5" id="KW-0574">Periplasm</keyword>
<evidence type="ECO:0000256" key="4">
    <source>
        <dbReference type="ARBA" id="ARBA00022737"/>
    </source>
</evidence>
<dbReference type="NCBIfam" id="TIGR02037">
    <property type="entry name" value="degP_htrA_DO"/>
    <property type="match status" value="1"/>
</dbReference>
<dbReference type="RefSeq" id="WP_211938484.1">
    <property type="nucleotide sequence ID" value="NZ_CP073078.1"/>
</dbReference>
<dbReference type="InterPro" id="IPR011782">
    <property type="entry name" value="Pept_S1C_Do"/>
</dbReference>
<dbReference type="GO" id="GO:0004252">
    <property type="term" value="F:serine-type endopeptidase activity"/>
    <property type="evidence" value="ECO:0007669"/>
    <property type="project" value="InterPro"/>
</dbReference>
<sequence length="479" mass="49493">MRPQHLALAALCLLAACSRPAGTPSAQGLPAAPSMAEADRRAPVDAAAVKMSYAPVVRKAAPAVVNVYSRRVVRQAVDPFWGMFGGGLGLSRDRIAQSLGSGVIVRSDGVIVTNNHVIEGGQEIMVVLGDRREFPAKVLMADPRADVAVLKIDAGAERLPVLALDDHEDAQIGDLVLAIGDPFGVGQTVTNGIVSALNRTGVGITDVGYFIQTDAAINPGNSGGALVNMNGDMIGMNTAILSQSGQSSGVGFAIPAALVKRVVETAIGGAKSAQLRPWLGLKTQPVTSDIAKTLGLDRPNGVLVTDVYPDGPGARAGVRQGDLILSVDGAPVQDEASLNYRVLTHKAGDEIALQIRREKGGMETVRLRASSPPAGPGRDERLITGRNPFSGATVVNLSPAVADELGLDPFAAGKGVLITKVEDGVAAGLGLQPGDLIKQVNGRPIETTAQLQAALAAGGPVWRITLVRNGQVLNAQVRL</sequence>
<keyword evidence="3 10" id="KW-0732">Signal</keyword>
<reference evidence="12" key="1">
    <citation type="submission" date="2021-04" db="EMBL/GenBank/DDBJ databases">
        <title>The complete genome sequence of Caulobacter sp. S6.</title>
        <authorList>
            <person name="Tang Y."/>
            <person name="Ouyang W."/>
            <person name="Liu Q."/>
            <person name="Huang B."/>
            <person name="Guo Z."/>
            <person name="Lei P."/>
        </authorList>
    </citation>
    <scope>NUCLEOTIDE SEQUENCE</scope>
    <source>
        <strain evidence="12">S6</strain>
    </source>
</reference>
<dbReference type="GO" id="GO:0006508">
    <property type="term" value="P:proteolysis"/>
    <property type="evidence" value="ECO:0007669"/>
    <property type="project" value="UniProtKB-KW"/>
</dbReference>
<evidence type="ECO:0000256" key="10">
    <source>
        <dbReference type="SAM" id="SignalP"/>
    </source>
</evidence>
<feature type="signal peptide" evidence="10">
    <location>
        <begin position="1"/>
        <end position="21"/>
    </location>
</feature>
<feature type="chain" id="PRO_5038584491" evidence="10">
    <location>
        <begin position="22"/>
        <end position="479"/>
    </location>
</feature>
<dbReference type="SMART" id="SM00228">
    <property type="entry name" value="PDZ"/>
    <property type="match status" value="2"/>
</dbReference>
<dbReference type="Gene3D" id="2.30.42.10">
    <property type="match status" value="2"/>
</dbReference>
<feature type="active site" description="Charge relay system" evidence="8">
    <location>
        <position position="146"/>
    </location>
</feature>
<dbReference type="Gene3D" id="2.40.10.120">
    <property type="match status" value="1"/>
</dbReference>
<dbReference type="PROSITE" id="PS50106">
    <property type="entry name" value="PDZ"/>
    <property type="match status" value="2"/>
</dbReference>
<evidence type="ECO:0000259" key="11">
    <source>
        <dbReference type="PROSITE" id="PS50106"/>
    </source>
</evidence>
<accession>A0A975G0P0</accession>
<protein>
    <submittedName>
        <fullName evidence="12">Do family serine endopeptidase</fullName>
    </submittedName>
</protein>
<dbReference type="SUPFAM" id="SSF50156">
    <property type="entry name" value="PDZ domain-like"/>
    <property type="match status" value="2"/>
</dbReference>
<keyword evidence="4" id="KW-0677">Repeat</keyword>
<dbReference type="PRINTS" id="PR00834">
    <property type="entry name" value="PROTEASES2C"/>
</dbReference>
<dbReference type="InterPro" id="IPR051201">
    <property type="entry name" value="Chloro_Bact_Ser_Proteases"/>
</dbReference>
<keyword evidence="2" id="KW-0645">Protease</keyword>
<feature type="domain" description="PDZ" evidence="11">
    <location>
        <begin position="394"/>
        <end position="453"/>
    </location>
</feature>
<evidence type="ECO:0000256" key="5">
    <source>
        <dbReference type="ARBA" id="ARBA00022764"/>
    </source>
</evidence>
<dbReference type="PROSITE" id="PS51257">
    <property type="entry name" value="PROKAR_LIPOPROTEIN"/>
    <property type="match status" value="1"/>
</dbReference>